<proteinExistence type="predicted"/>
<dbReference type="PANTHER" id="PTHR39210:SF1">
    <property type="entry name" value="HEPARIN-SULFATE LYASE"/>
    <property type="match status" value="1"/>
</dbReference>
<feature type="region of interest" description="Disordered" evidence="5">
    <location>
        <begin position="369"/>
        <end position="395"/>
    </location>
</feature>
<gene>
    <name evidence="8" type="ORF">BN8_00556</name>
</gene>
<dbReference type="GO" id="GO:0016829">
    <property type="term" value="F:lyase activity"/>
    <property type="evidence" value="ECO:0007669"/>
    <property type="project" value="UniProtKB-KW"/>
</dbReference>
<sequence>MIRRCALLWRTVRHLRVQQVIYQVWNRLRPASVVRLPAMVPAAYWLRVPTADKPVSRKGQAFSFLNQTVVWDDPGQIDWNYAANGKLWTYNLTYFDCLNQPDVPPGIGLAMIRSFINQTDRITDGLEPYPTSLRIMNWVQFLSRHQIQDELVQSHLYAQVSLLRGRLEYHLAGNHLLENGFALLIAALFFQKRIWFQTAATLVRQELTAQVLTDGGHDERSPMYHQILLDRLLDVCLAVGADPWHGDPTFAVFLNQKAALMLGWLEAVTFSDGSVPMVNDAAEGIAPSTAQLRRKAELTGVSTASVKLGESGYRLIRQGRHELFVDVGAVGPDHQPGHAHADTFSFILYVDGLPVLVDPGTSTYQLGDQRQWERSTRAHNTVTPQLASDESPNSSEVWSGFRVGRRARVTLLDDTDTSLIARHNGYRRLGLTHQRSWQMPIHDQFVISDQLTGYGTKTGVARFYIHPRWAVDVQVRGVKIGPIQITFQGEAVGEVTTRPYAMAAGFNRLQPARCLVVLFTGSLQTTVTITP</sequence>
<dbReference type="Gene3D" id="1.50.10.100">
    <property type="entry name" value="Chondroitin AC/alginate lyase"/>
    <property type="match status" value="1"/>
</dbReference>
<evidence type="ECO:0000256" key="5">
    <source>
        <dbReference type="SAM" id="MobiDB-lite"/>
    </source>
</evidence>
<evidence type="ECO:0000256" key="4">
    <source>
        <dbReference type="ARBA" id="ARBA00023239"/>
    </source>
</evidence>
<evidence type="ECO:0000256" key="2">
    <source>
        <dbReference type="ARBA" id="ARBA00022729"/>
    </source>
</evidence>
<dbReference type="InterPro" id="IPR008929">
    <property type="entry name" value="Chondroitin_lyas"/>
</dbReference>
<dbReference type="Gene3D" id="2.70.98.70">
    <property type="match status" value="1"/>
</dbReference>
<evidence type="ECO:0000256" key="3">
    <source>
        <dbReference type="ARBA" id="ARBA00022764"/>
    </source>
</evidence>
<keyword evidence="9" id="KW-1185">Reference proteome</keyword>
<dbReference type="Proteomes" id="UP000009309">
    <property type="component" value="Unassembled WGS sequence"/>
</dbReference>
<dbReference type="GO" id="GO:0042597">
    <property type="term" value="C:periplasmic space"/>
    <property type="evidence" value="ECO:0007669"/>
    <property type="project" value="UniProtKB-SubCell"/>
</dbReference>
<evidence type="ECO:0000313" key="9">
    <source>
        <dbReference type="Proteomes" id="UP000009309"/>
    </source>
</evidence>
<keyword evidence="3" id="KW-0574">Periplasm</keyword>
<dbReference type="InterPro" id="IPR031680">
    <property type="entry name" value="Hepar_II_III_N"/>
</dbReference>
<reference evidence="8 9" key="1">
    <citation type="journal article" date="2012" name="J. Bacteriol.">
        <title>Genome Sequence of the Filamentous Bacterium Fibrisoma limi BUZ 3T.</title>
        <authorList>
            <person name="Filippini M."/>
            <person name="Qi W."/>
            <person name="Jaenicke S."/>
            <person name="Goesmann A."/>
            <person name="Smits T.H."/>
            <person name="Bagheri H.C."/>
        </authorList>
    </citation>
    <scope>NUCLEOTIDE SEQUENCE [LARGE SCALE GENOMIC DNA]</scope>
    <source>
        <strain evidence="9">BUZ 3T</strain>
    </source>
</reference>
<evidence type="ECO:0000259" key="7">
    <source>
        <dbReference type="Pfam" id="PF16889"/>
    </source>
</evidence>
<dbReference type="PANTHER" id="PTHR39210">
    <property type="entry name" value="HEPARIN-SULFATE LYASE"/>
    <property type="match status" value="1"/>
</dbReference>
<dbReference type="SUPFAM" id="SSF48230">
    <property type="entry name" value="Chondroitin AC/alginate lyase"/>
    <property type="match status" value="1"/>
</dbReference>
<accession>I2GCJ3</accession>
<feature type="compositionally biased region" description="Polar residues" evidence="5">
    <location>
        <begin position="378"/>
        <end position="395"/>
    </location>
</feature>
<comment type="subcellular location">
    <subcellularLocation>
        <location evidence="1">Periplasm</location>
    </subcellularLocation>
</comment>
<feature type="domain" description="Heparin-sulfate lyase N-terminal" evidence="7">
    <location>
        <begin position="137"/>
        <end position="283"/>
    </location>
</feature>
<evidence type="ECO:0000256" key="1">
    <source>
        <dbReference type="ARBA" id="ARBA00004418"/>
    </source>
</evidence>
<dbReference type="STRING" id="1185876.BN8_00556"/>
<dbReference type="AlphaFoldDB" id="I2GCJ3"/>
<evidence type="ECO:0000259" key="6">
    <source>
        <dbReference type="Pfam" id="PF07940"/>
    </source>
</evidence>
<dbReference type="eggNOG" id="COG5360">
    <property type="taxonomic scope" value="Bacteria"/>
</dbReference>
<dbReference type="EMBL" id="CAIT01000004">
    <property type="protein sequence ID" value="CCH51617.1"/>
    <property type="molecule type" value="Genomic_DNA"/>
</dbReference>
<dbReference type="RefSeq" id="WP_009280203.1">
    <property type="nucleotide sequence ID" value="NZ_CAIT01000004.1"/>
</dbReference>
<name>I2GCJ3_9BACT</name>
<feature type="domain" description="Heparinase II/III-like C-terminal" evidence="6">
    <location>
        <begin position="303"/>
        <end position="522"/>
    </location>
</feature>
<dbReference type="Pfam" id="PF07940">
    <property type="entry name" value="Hepar_II_III_C"/>
    <property type="match status" value="1"/>
</dbReference>
<keyword evidence="4" id="KW-0456">Lyase</keyword>
<organism evidence="8 9">
    <name type="scientific">Fibrisoma limi BUZ 3</name>
    <dbReference type="NCBI Taxonomy" id="1185876"/>
    <lineage>
        <taxon>Bacteria</taxon>
        <taxon>Pseudomonadati</taxon>
        <taxon>Bacteroidota</taxon>
        <taxon>Cytophagia</taxon>
        <taxon>Cytophagales</taxon>
        <taxon>Spirosomataceae</taxon>
        <taxon>Fibrisoma</taxon>
    </lineage>
</organism>
<protein>
    <submittedName>
        <fullName evidence="8">Heparinase II/III family protein</fullName>
    </submittedName>
</protein>
<dbReference type="InterPro" id="IPR012480">
    <property type="entry name" value="Hepar_II_III_C"/>
</dbReference>
<comment type="caution">
    <text evidence="8">The sequence shown here is derived from an EMBL/GenBank/DDBJ whole genome shotgun (WGS) entry which is preliminary data.</text>
</comment>
<keyword evidence="2" id="KW-0732">Signal</keyword>
<evidence type="ECO:0000313" key="8">
    <source>
        <dbReference type="EMBL" id="CCH51617.1"/>
    </source>
</evidence>
<dbReference type="Pfam" id="PF16889">
    <property type="entry name" value="Hepar_II_III_N"/>
    <property type="match status" value="1"/>
</dbReference>